<keyword evidence="12" id="KW-1185">Reference proteome</keyword>
<dbReference type="SUPFAM" id="SSF54631">
    <property type="entry name" value="CBS-domain pair"/>
    <property type="match status" value="1"/>
</dbReference>
<dbReference type="CDD" id="cd04606">
    <property type="entry name" value="CBS_pair_Mg_transporter"/>
    <property type="match status" value="1"/>
</dbReference>
<feature type="transmembrane region" description="Helical" evidence="9">
    <location>
        <begin position="426"/>
        <end position="452"/>
    </location>
</feature>
<comment type="subcellular location">
    <subcellularLocation>
        <location evidence="9">Cell membrane</location>
        <topology evidence="9">Multi-pass membrane protein</topology>
    </subcellularLocation>
    <subcellularLocation>
        <location evidence="1">Membrane</location>
        <topology evidence="1">Multi-pass membrane protein</topology>
    </subcellularLocation>
</comment>
<evidence type="ECO:0000256" key="9">
    <source>
        <dbReference type="RuleBase" id="RU362011"/>
    </source>
</evidence>
<dbReference type="Gene3D" id="1.25.60.10">
    <property type="entry name" value="MgtE N-terminal domain-like"/>
    <property type="match status" value="1"/>
</dbReference>
<evidence type="ECO:0000256" key="7">
    <source>
        <dbReference type="ARBA" id="ARBA00023136"/>
    </source>
</evidence>
<dbReference type="SUPFAM" id="SSF161093">
    <property type="entry name" value="MgtE membrane domain-like"/>
    <property type="match status" value="1"/>
</dbReference>
<dbReference type="InterPro" id="IPR036739">
    <property type="entry name" value="SLC41_membr_dom_sf"/>
</dbReference>
<dbReference type="SMART" id="SM00924">
    <property type="entry name" value="MgtE_N"/>
    <property type="match status" value="1"/>
</dbReference>
<dbReference type="NCBIfam" id="TIGR00400">
    <property type="entry name" value="mgtE"/>
    <property type="match status" value="1"/>
</dbReference>
<dbReference type="Pfam" id="PF03448">
    <property type="entry name" value="MgtE_N"/>
    <property type="match status" value="1"/>
</dbReference>
<comment type="subunit">
    <text evidence="9">Homodimer.</text>
</comment>
<organism evidence="11 12">
    <name type="scientific">Mycoplasmopsis ciconiae</name>
    <dbReference type="NCBI Taxonomy" id="561067"/>
    <lineage>
        <taxon>Bacteria</taxon>
        <taxon>Bacillati</taxon>
        <taxon>Mycoplasmatota</taxon>
        <taxon>Mycoplasmoidales</taxon>
        <taxon>Metamycoplasmataceae</taxon>
        <taxon>Mycoplasmopsis</taxon>
    </lineage>
</organism>
<dbReference type="SMART" id="SM00116">
    <property type="entry name" value="CBS"/>
    <property type="match status" value="2"/>
</dbReference>
<dbReference type="Pfam" id="PF01769">
    <property type="entry name" value="MgtE"/>
    <property type="match status" value="1"/>
</dbReference>
<evidence type="ECO:0000256" key="5">
    <source>
        <dbReference type="ARBA" id="ARBA00022842"/>
    </source>
</evidence>
<dbReference type="Gene3D" id="3.10.580.10">
    <property type="entry name" value="CBS-domain"/>
    <property type="match status" value="1"/>
</dbReference>
<gene>
    <name evidence="11" type="primary">mgtE</name>
    <name evidence="11" type="ORF">V2E24_01160</name>
</gene>
<dbReference type="InterPro" id="IPR038076">
    <property type="entry name" value="MgtE_N_sf"/>
</dbReference>
<dbReference type="InterPro" id="IPR006668">
    <property type="entry name" value="Mg_transptr_MgtE_intracell_dom"/>
</dbReference>
<dbReference type="InterPro" id="IPR006669">
    <property type="entry name" value="MgtE_transporter"/>
</dbReference>
<dbReference type="InterPro" id="IPR046342">
    <property type="entry name" value="CBS_dom_sf"/>
</dbReference>
<feature type="domain" description="CBS" evidence="10">
    <location>
        <begin position="211"/>
        <end position="267"/>
    </location>
</feature>
<dbReference type="SUPFAM" id="SSF158791">
    <property type="entry name" value="MgtE N-terminal domain-like"/>
    <property type="match status" value="1"/>
</dbReference>
<evidence type="ECO:0000256" key="2">
    <source>
        <dbReference type="ARBA" id="ARBA00009749"/>
    </source>
</evidence>
<dbReference type="Proteomes" id="UP001344817">
    <property type="component" value="Unassembled WGS sequence"/>
</dbReference>
<feature type="transmembrane region" description="Helical" evidence="9">
    <location>
        <begin position="297"/>
        <end position="317"/>
    </location>
</feature>
<keyword evidence="6 9" id="KW-1133">Transmembrane helix</keyword>
<protein>
    <recommendedName>
        <fullName evidence="9">Magnesium transporter MgtE</fullName>
    </recommendedName>
</protein>
<keyword evidence="5 9" id="KW-0460">Magnesium</keyword>
<feature type="transmembrane region" description="Helical" evidence="9">
    <location>
        <begin position="472"/>
        <end position="492"/>
    </location>
</feature>
<proteinExistence type="inferred from homology"/>
<dbReference type="Gene3D" id="1.10.357.20">
    <property type="entry name" value="SLC41 divalent cation transporters, integral membrane domain"/>
    <property type="match status" value="1"/>
</dbReference>
<keyword evidence="9" id="KW-1003">Cell membrane</keyword>
<dbReference type="PROSITE" id="PS51371">
    <property type="entry name" value="CBS"/>
    <property type="match status" value="1"/>
</dbReference>
<feature type="transmembrane region" description="Helical" evidence="9">
    <location>
        <begin position="324"/>
        <end position="344"/>
    </location>
</feature>
<evidence type="ECO:0000256" key="3">
    <source>
        <dbReference type="ARBA" id="ARBA00022448"/>
    </source>
</evidence>
<reference evidence="11" key="1">
    <citation type="submission" date="2024-01" db="EMBL/GenBank/DDBJ databases">
        <title>Genome sequence of Mycoplasma ciconiae type strain DSM 25251.</title>
        <authorList>
            <person name="Spergser J."/>
        </authorList>
    </citation>
    <scope>NUCLEOTIDE SEQUENCE [LARGE SCALE GENOMIC DNA]</scope>
    <source>
        <strain evidence="11">DSM 25251</strain>
    </source>
</reference>
<keyword evidence="4 9" id="KW-0812">Transmembrane</keyword>
<evidence type="ECO:0000256" key="4">
    <source>
        <dbReference type="ARBA" id="ARBA00022692"/>
    </source>
</evidence>
<keyword evidence="9" id="KW-0479">Metal-binding</keyword>
<evidence type="ECO:0000256" key="6">
    <source>
        <dbReference type="ARBA" id="ARBA00022989"/>
    </source>
</evidence>
<dbReference type="PANTHER" id="PTHR43773:SF1">
    <property type="entry name" value="MAGNESIUM TRANSPORTER MGTE"/>
    <property type="match status" value="1"/>
</dbReference>
<name>A0ABU7MMA3_9BACT</name>
<sequence>MENNFEIQYEEQNDLIIEQMRELIASKSIRKIRDFMDEFPVADIAIALGHLDIIDQLYFLRTLKKDDAAELFSYLEDDQKTALVQKFSDEDGIHILQELQSDELADLIEELPVNLQVSILAKTSVEKRNLVNQILSYSEDQVGSIMSVDISTLESNLTTKKALNKLKRDYKNTNKEFTHYFYVTNEHRQLLGSVTLEEIVFASESDLIEDIMSPVTSVQNYDDKEHAAQIFSTHDLSSLPVVDKDERIIGMITSDDVIDVIQEEATEDMYKLAGINPDAAEESYLKTSTKKIVSSRVFWLIILMVSATLSQAIIQAFTNISEHFIESLGASVSTAVIVSLIPVISGSAGNAGSQSSTTITRAVALGEIPKEKVKTAVWKEFKVSLIIGAILFIANIIRLIIYFLIANQITVEAEHKTKLVDTAFMILASSLSLWFVIILAKFLGTIIPIIAVKLKKDPAVMSAPILSTLSDAISTLFFFGIVILIFFLAYGLK</sequence>
<comment type="caution">
    <text evidence="11">The sequence shown here is derived from an EMBL/GenBank/DDBJ whole genome shotgun (WGS) entry which is preliminary data.</text>
</comment>
<dbReference type="Pfam" id="PF00571">
    <property type="entry name" value="CBS"/>
    <property type="match status" value="2"/>
</dbReference>
<dbReference type="RefSeq" id="WP_330500600.1">
    <property type="nucleotide sequence ID" value="NZ_JAZDWZ010000003.1"/>
</dbReference>
<evidence type="ECO:0000256" key="1">
    <source>
        <dbReference type="ARBA" id="ARBA00004141"/>
    </source>
</evidence>
<evidence type="ECO:0000313" key="12">
    <source>
        <dbReference type="Proteomes" id="UP001344817"/>
    </source>
</evidence>
<comment type="function">
    <text evidence="9">Acts as a magnesium transporter.</text>
</comment>
<evidence type="ECO:0000256" key="8">
    <source>
        <dbReference type="PROSITE-ProRule" id="PRU00703"/>
    </source>
</evidence>
<evidence type="ECO:0000313" key="11">
    <source>
        <dbReference type="EMBL" id="MEE3928186.1"/>
    </source>
</evidence>
<dbReference type="InterPro" id="IPR000644">
    <property type="entry name" value="CBS_dom"/>
</dbReference>
<dbReference type="InterPro" id="IPR006667">
    <property type="entry name" value="SLC41_membr_dom"/>
</dbReference>
<feature type="transmembrane region" description="Helical" evidence="9">
    <location>
        <begin position="383"/>
        <end position="405"/>
    </location>
</feature>
<keyword evidence="3 9" id="KW-0813">Transport</keyword>
<dbReference type="EMBL" id="JAZDWZ010000003">
    <property type="protein sequence ID" value="MEE3928186.1"/>
    <property type="molecule type" value="Genomic_DNA"/>
</dbReference>
<evidence type="ECO:0000259" key="10">
    <source>
        <dbReference type="PROSITE" id="PS51371"/>
    </source>
</evidence>
<comment type="similarity">
    <text evidence="2 9">Belongs to the SLC41A transporter family.</text>
</comment>
<keyword evidence="7 9" id="KW-0472">Membrane</keyword>
<accession>A0ABU7MMA3</accession>
<dbReference type="PANTHER" id="PTHR43773">
    <property type="entry name" value="MAGNESIUM TRANSPORTER MGTE"/>
    <property type="match status" value="1"/>
</dbReference>
<keyword evidence="8" id="KW-0129">CBS domain</keyword>